<dbReference type="PANTHER" id="PTHR11552:SF147">
    <property type="entry name" value="CHOLINE DEHYDROGENASE, MITOCHONDRIAL"/>
    <property type="match status" value="1"/>
</dbReference>
<name>A0AAV4JXB7_9GAST</name>
<evidence type="ECO:0000256" key="2">
    <source>
        <dbReference type="ARBA" id="ARBA00010790"/>
    </source>
</evidence>
<keyword evidence="8" id="KW-1185">Reference proteome</keyword>
<dbReference type="Pfam" id="PF00732">
    <property type="entry name" value="GMC_oxred_N"/>
    <property type="match status" value="1"/>
</dbReference>
<comment type="similarity">
    <text evidence="2">Belongs to the GMC oxidoreductase family.</text>
</comment>
<feature type="transmembrane region" description="Helical" evidence="5">
    <location>
        <begin position="6"/>
        <end position="26"/>
    </location>
</feature>
<evidence type="ECO:0000256" key="5">
    <source>
        <dbReference type="SAM" id="Phobius"/>
    </source>
</evidence>
<dbReference type="EMBL" id="BMAT01010409">
    <property type="protein sequence ID" value="GFS26345.1"/>
    <property type="molecule type" value="Genomic_DNA"/>
</dbReference>
<comment type="caution">
    <text evidence="7">The sequence shown here is derived from an EMBL/GenBank/DDBJ whole genome shotgun (WGS) entry which is preliminary data.</text>
</comment>
<dbReference type="SUPFAM" id="SSF51905">
    <property type="entry name" value="FAD/NAD(P)-binding domain"/>
    <property type="match status" value="1"/>
</dbReference>
<organism evidence="7 8">
    <name type="scientific">Elysia marginata</name>
    <dbReference type="NCBI Taxonomy" id="1093978"/>
    <lineage>
        <taxon>Eukaryota</taxon>
        <taxon>Metazoa</taxon>
        <taxon>Spiralia</taxon>
        <taxon>Lophotrochozoa</taxon>
        <taxon>Mollusca</taxon>
        <taxon>Gastropoda</taxon>
        <taxon>Heterobranchia</taxon>
        <taxon>Euthyneura</taxon>
        <taxon>Panpulmonata</taxon>
        <taxon>Sacoglossa</taxon>
        <taxon>Placobranchoidea</taxon>
        <taxon>Plakobranchidae</taxon>
        <taxon>Elysia</taxon>
    </lineage>
</organism>
<keyword evidence="4" id="KW-0274">FAD</keyword>
<dbReference type="AlphaFoldDB" id="A0AAV4JXB7"/>
<evidence type="ECO:0000256" key="3">
    <source>
        <dbReference type="ARBA" id="ARBA00022630"/>
    </source>
</evidence>
<dbReference type="InterPro" id="IPR036188">
    <property type="entry name" value="FAD/NAD-bd_sf"/>
</dbReference>
<gene>
    <name evidence="7" type="ORF">ElyMa_005210800</name>
</gene>
<dbReference type="Gene3D" id="3.30.560.10">
    <property type="entry name" value="Glucose Oxidase, domain 3"/>
    <property type="match status" value="1"/>
</dbReference>
<dbReference type="Gene3D" id="3.50.50.60">
    <property type="entry name" value="FAD/NAD(P)-binding domain"/>
    <property type="match status" value="1"/>
</dbReference>
<evidence type="ECO:0000313" key="7">
    <source>
        <dbReference type="EMBL" id="GFS26345.1"/>
    </source>
</evidence>
<sequence length="391" mass="42946">MNSSLFYGILVILAGFGLRMFYPNLFNTGPEFTRKLNATYDYIVVGGGSAGSVLAARLSENSNATVLLLEAGGSDWGIPNIDIPGLAPLNVGSDLDWQYVTEPEQGIYQGMIEKRSHWPRGRVLGGSGSINGMAVVRGSRHDYDRWARYTGDNTWDYAHVLNYFKKMEDMRIPELRDSVYHGKNGPLKIDHTDDCPLANTLIQAGQDLGYPVNNDYNGKSMEGLIRIQKNVDKGTRLTTAKAYLYPALSRPNLHVTINAHVQKVKFKNQHATGVEFISDGLKKTVQAKKEVILSAGTIGSAHILLLSGVGPKKQLNNLHIPVVADLPVGENLHDHIATEIAVGIKEQLSHTLSRAGSVWALLQYQLFGSVRSYLQAALGKWPHLSQRGCIS</sequence>
<keyword evidence="3" id="KW-0285">Flavoprotein</keyword>
<proteinExistence type="inferred from homology"/>
<evidence type="ECO:0000313" key="8">
    <source>
        <dbReference type="Proteomes" id="UP000762676"/>
    </source>
</evidence>
<keyword evidence="5" id="KW-1133">Transmembrane helix</keyword>
<dbReference type="GO" id="GO:0016614">
    <property type="term" value="F:oxidoreductase activity, acting on CH-OH group of donors"/>
    <property type="evidence" value="ECO:0007669"/>
    <property type="project" value="InterPro"/>
</dbReference>
<dbReference type="GO" id="GO:0050660">
    <property type="term" value="F:flavin adenine dinucleotide binding"/>
    <property type="evidence" value="ECO:0007669"/>
    <property type="project" value="InterPro"/>
</dbReference>
<comment type="cofactor">
    <cofactor evidence="1">
        <name>FAD</name>
        <dbReference type="ChEBI" id="CHEBI:57692"/>
    </cofactor>
</comment>
<dbReference type="Proteomes" id="UP000762676">
    <property type="component" value="Unassembled WGS sequence"/>
</dbReference>
<reference evidence="7 8" key="1">
    <citation type="journal article" date="2021" name="Elife">
        <title>Chloroplast acquisition without the gene transfer in kleptoplastic sea slugs, Plakobranchus ocellatus.</title>
        <authorList>
            <person name="Maeda T."/>
            <person name="Takahashi S."/>
            <person name="Yoshida T."/>
            <person name="Shimamura S."/>
            <person name="Takaki Y."/>
            <person name="Nagai Y."/>
            <person name="Toyoda A."/>
            <person name="Suzuki Y."/>
            <person name="Arimoto A."/>
            <person name="Ishii H."/>
            <person name="Satoh N."/>
            <person name="Nishiyama T."/>
            <person name="Hasebe M."/>
            <person name="Maruyama T."/>
            <person name="Minagawa J."/>
            <person name="Obokata J."/>
            <person name="Shigenobu S."/>
        </authorList>
    </citation>
    <scope>NUCLEOTIDE SEQUENCE [LARGE SCALE GENOMIC DNA]</scope>
</reference>
<evidence type="ECO:0000259" key="6">
    <source>
        <dbReference type="Pfam" id="PF00732"/>
    </source>
</evidence>
<protein>
    <submittedName>
        <fullName evidence="7">Glucose dehydrogenase [acceptor]</fullName>
    </submittedName>
</protein>
<feature type="domain" description="Glucose-methanol-choline oxidoreductase N-terminal" evidence="6">
    <location>
        <begin position="40"/>
        <end position="336"/>
    </location>
</feature>
<evidence type="ECO:0000256" key="4">
    <source>
        <dbReference type="ARBA" id="ARBA00022827"/>
    </source>
</evidence>
<keyword evidence="5" id="KW-0812">Transmembrane</keyword>
<dbReference type="InterPro" id="IPR000172">
    <property type="entry name" value="GMC_OxRdtase_N"/>
</dbReference>
<keyword evidence="5" id="KW-0472">Membrane</keyword>
<dbReference type="PANTHER" id="PTHR11552">
    <property type="entry name" value="GLUCOSE-METHANOL-CHOLINE GMC OXIDOREDUCTASE"/>
    <property type="match status" value="1"/>
</dbReference>
<accession>A0AAV4JXB7</accession>
<evidence type="ECO:0000256" key="1">
    <source>
        <dbReference type="ARBA" id="ARBA00001974"/>
    </source>
</evidence>
<dbReference type="InterPro" id="IPR012132">
    <property type="entry name" value="GMC_OxRdtase"/>
</dbReference>